<evidence type="ECO:0000256" key="10">
    <source>
        <dbReference type="SAM" id="Phobius"/>
    </source>
</evidence>
<dbReference type="CDD" id="cd12922">
    <property type="entry name" value="VKOR_5"/>
    <property type="match status" value="1"/>
</dbReference>
<evidence type="ECO:0000256" key="5">
    <source>
        <dbReference type="ARBA" id="ARBA00022989"/>
    </source>
</evidence>
<dbReference type="InterPro" id="IPR038354">
    <property type="entry name" value="VKOR_sf"/>
</dbReference>
<keyword evidence="8" id="KW-1015">Disulfide bond</keyword>
<dbReference type="InterPro" id="IPR012932">
    <property type="entry name" value="VKOR"/>
</dbReference>
<evidence type="ECO:0000313" key="13">
    <source>
        <dbReference type="Proteomes" id="UP000291483"/>
    </source>
</evidence>
<dbReference type="GO" id="GO:0016491">
    <property type="term" value="F:oxidoreductase activity"/>
    <property type="evidence" value="ECO:0007669"/>
    <property type="project" value="UniProtKB-KW"/>
</dbReference>
<protein>
    <submittedName>
        <fullName evidence="12">Putative membrane protein</fullName>
    </submittedName>
</protein>
<dbReference type="Gene3D" id="1.20.1440.130">
    <property type="entry name" value="VKOR domain"/>
    <property type="match status" value="1"/>
</dbReference>
<dbReference type="PANTHER" id="PTHR34573:SF1">
    <property type="entry name" value="VITAMIN K EPOXIDE REDUCTASE DOMAIN-CONTAINING PROTEIN"/>
    <property type="match status" value="1"/>
</dbReference>
<gene>
    <name evidence="12" type="ORF">EV379_1428</name>
</gene>
<feature type="transmembrane region" description="Helical" evidence="10">
    <location>
        <begin position="185"/>
        <end position="206"/>
    </location>
</feature>
<dbReference type="Proteomes" id="UP000291483">
    <property type="component" value="Unassembled WGS sequence"/>
</dbReference>
<feature type="domain" description="Vitamin K epoxide reductase" evidence="11">
    <location>
        <begin position="25"/>
        <end position="166"/>
    </location>
</feature>
<keyword evidence="4" id="KW-0874">Quinone</keyword>
<proteinExistence type="inferred from homology"/>
<dbReference type="SMART" id="SM00756">
    <property type="entry name" value="VKc"/>
    <property type="match status" value="1"/>
</dbReference>
<dbReference type="InterPro" id="IPR041714">
    <property type="entry name" value="VKOR_Actinobacteria"/>
</dbReference>
<accession>A0A4Q8AL11</accession>
<feature type="transmembrane region" description="Helical" evidence="10">
    <location>
        <begin position="26"/>
        <end position="48"/>
    </location>
</feature>
<evidence type="ECO:0000256" key="3">
    <source>
        <dbReference type="ARBA" id="ARBA00022692"/>
    </source>
</evidence>
<evidence type="ECO:0000256" key="1">
    <source>
        <dbReference type="ARBA" id="ARBA00004141"/>
    </source>
</evidence>
<dbReference type="PANTHER" id="PTHR34573">
    <property type="entry name" value="VKC DOMAIN-CONTAINING PROTEIN"/>
    <property type="match status" value="1"/>
</dbReference>
<feature type="transmembrane region" description="Helical" evidence="10">
    <location>
        <begin position="89"/>
        <end position="107"/>
    </location>
</feature>
<dbReference type="Pfam" id="PF07884">
    <property type="entry name" value="VKOR"/>
    <property type="match status" value="1"/>
</dbReference>
<comment type="subcellular location">
    <subcellularLocation>
        <location evidence="1">Membrane</location>
        <topology evidence="1">Multi-pass membrane protein</topology>
    </subcellularLocation>
</comment>
<evidence type="ECO:0000256" key="2">
    <source>
        <dbReference type="ARBA" id="ARBA00006214"/>
    </source>
</evidence>
<evidence type="ECO:0000313" key="12">
    <source>
        <dbReference type="EMBL" id="RZU65108.1"/>
    </source>
</evidence>
<comment type="caution">
    <text evidence="12">The sequence shown here is derived from an EMBL/GenBank/DDBJ whole genome shotgun (WGS) entry which is preliminary data.</text>
</comment>
<evidence type="ECO:0000256" key="7">
    <source>
        <dbReference type="ARBA" id="ARBA00023136"/>
    </source>
</evidence>
<reference evidence="12 13" key="1">
    <citation type="submission" date="2019-02" db="EMBL/GenBank/DDBJ databases">
        <title>Sequencing the genomes of 1000 actinobacteria strains.</title>
        <authorList>
            <person name="Klenk H.-P."/>
        </authorList>
    </citation>
    <scope>NUCLEOTIDE SEQUENCE [LARGE SCALE GENOMIC DNA]</scope>
    <source>
        <strain evidence="12 13">DSM 18319</strain>
    </source>
</reference>
<evidence type="ECO:0000256" key="6">
    <source>
        <dbReference type="ARBA" id="ARBA00023002"/>
    </source>
</evidence>
<evidence type="ECO:0000256" key="9">
    <source>
        <dbReference type="ARBA" id="ARBA00023284"/>
    </source>
</evidence>
<keyword evidence="3 10" id="KW-0812">Transmembrane</keyword>
<comment type="similarity">
    <text evidence="2">Belongs to the VKOR family.</text>
</comment>
<dbReference type="GO" id="GO:0048038">
    <property type="term" value="F:quinone binding"/>
    <property type="evidence" value="ECO:0007669"/>
    <property type="project" value="UniProtKB-KW"/>
</dbReference>
<dbReference type="EMBL" id="SHLC01000001">
    <property type="protein sequence ID" value="RZU65108.1"/>
    <property type="molecule type" value="Genomic_DNA"/>
</dbReference>
<feature type="transmembrane region" description="Helical" evidence="10">
    <location>
        <begin position="114"/>
        <end position="134"/>
    </location>
</feature>
<evidence type="ECO:0000256" key="8">
    <source>
        <dbReference type="ARBA" id="ARBA00023157"/>
    </source>
</evidence>
<organism evidence="12 13">
    <name type="scientific">Microterricola gilva</name>
    <dbReference type="NCBI Taxonomy" id="393267"/>
    <lineage>
        <taxon>Bacteria</taxon>
        <taxon>Bacillati</taxon>
        <taxon>Actinomycetota</taxon>
        <taxon>Actinomycetes</taxon>
        <taxon>Micrococcales</taxon>
        <taxon>Microbacteriaceae</taxon>
        <taxon>Microterricola</taxon>
    </lineage>
</organism>
<keyword evidence="13" id="KW-1185">Reference proteome</keyword>
<keyword evidence="6" id="KW-0560">Oxidoreductase</keyword>
<sequence>MQSRNGARHAWDNPCMPETASTRSSVAQGVVFVILGAIGLLAAFALTLEKFHLLQNPGSVPSCDFSLLVQCGANLSSPQGSIFGFPNPVIGLMAWPVVITIGVALIGGSRFPRWFWLGLNLGVAGALAFVIWLIGTSIFALSTLCPWCMVTWSVVIPLFWMVTFDNLRTGRLPLGSATRRFASAAYSWIPLITLGCLVVIAVIAQLRLDVLNYL</sequence>
<dbReference type="GO" id="GO:0016020">
    <property type="term" value="C:membrane"/>
    <property type="evidence" value="ECO:0007669"/>
    <property type="project" value="UniProtKB-SubCell"/>
</dbReference>
<keyword evidence="9" id="KW-0676">Redox-active center</keyword>
<keyword evidence="7 10" id="KW-0472">Membrane</keyword>
<evidence type="ECO:0000256" key="4">
    <source>
        <dbReference type="ARBA" id="ARBA00022719"/>
    </source>
</evidence>
<feature type="transmembrane region" description="Helical" evidence="10">
    <location>
        <begin position="140"/>
        <end position="164"/>
    </location>
</feature>
<keyword evidence="5 10" id="KW-1133">Transmembrane helix</keyword>
<dbReference type="AlphaFoldDB" id="A0A4Q8AL11"/>
<name>A0A4Q8AL11_9MICO</name>
<evidence type="ECO:0000259" key="11">
    <source>
        <dbReference type="SMART" id="SM00756"/>
    </source>
</evidence>